<name>A0A2S5A4L1_9SPHI</name>
<dbReference type="Gene3D" id="1.20.140.10">
    <property type="entry name" value="Butyryl-CoA Dehydrogenase, subunit A, domain 3"/>
    <property type="match status" value="1"/>
</dbReference>
<evidence type="ECO:0000256" key="4">
    <source>
        <dbReference type="ARBA" id="ARBA00022827"/>
    </source>
</evidence>
<evidence type="ECO:0000313" key="15">
    <source>
        <dbReference type="EMBL" id="POY37476.1"/>
    </source>
</evidence>
<dbReference type="GO" id="GO:0050660">
    <property type="term" value="F:flavin adenine dinucleotide binding"/>
    <property type="evidence" value="ECO:0007669"/>
    <property type="project" value="InterPro"/>
</dbReference>
<comment type="cofactor">
    <cofactor evidence="1 11">
        <name>FAD</name>
        <dbReference type="ChEBI" id="CHEBI:57692"/>
    </cofactor>
</comment>
<dbReference type="GO" id="GO:0046949">
    <property type="term" value="P:fatty-acyl-CoA biosynthetic process"/>
    <property type="evidence" value="ECO:0007669"/>
    <property type="project" value="TreeGrafter"/>
</dbReference>
<dbReference type="InterPro" id="IPR009075">
    <property type="entry name" value="AcylCo_DH/oxidase_C"/>
</dbReference>
<keyword evidence="5" id="KW-0809">Transit peptide</keyword>
<dbReference type="Gene3D" id="2.40.110.10">
    <property type="entry name" value="Butyryl-CoA Dehydrogenase, subunit A, domain 2"/>
    <property type="match status" value="1"/>
</dbReference>
<proteinExistence type="inferred from homology"/>
<dbReference type="AlphaFoldDB" id="A0A2S5A4L1"/>
<feature type="domain" description="Acyl-CoA dehydrogenase/oxidase N-terminal" evidence="14">
    <location>
        <begin position="32"/>
        <end position="144"/>
    </location>
</feature>
<comment type="similarity">
    <text evidence="2 11">Belongs to the acyl-CoA dehydrogenase family.</text>
</comment>
<keyword evidence="3 11" id="KW-0285">Flavoprotein</keyword>
<dbReference type="InterPro" id="IPR009100">
    <property type="entry name" value="AcylCoA_DH/oxidase_NM_dom_sf"/>
</dbReference>
<comment type="pathway">
    <text evidence="8">Amino-acid metabolism; tryptophan metabolism.</text>
</comment>
<dbReference type="Pfam" id="PF02771">
    <property type="entry name" value="Acyl-CoA_dh_N"/>
    <property type="match status" value="1"/>
</dbReference>
<reference evidence="15 16" key="1">
    <citation type="submission" date="2018-01" db="EMBL/GenBank/DDBJ databases">
        <authorList>
            <person name="Gaut B.S."/>
            <person name="Morton B.R."/>
            <person name="Clegg M.T."/>
            <person name="Duvall M.R."/>
        </authorList>
    </citation>
    <scope>NUCLEOTIDE SEQUENCE [LARGE SCALE GENOMIC DNA]</scope>
    <source>
        <strain evidence="15 16">HR-AV</strain>
    </source>
</reference>
<evidence type="ECO:0000256" key="10">
    <source>
        <dbReference type="ARBA" id="ARBA00049493"/>
    </source>
</evidence>
<evidence type="ECO:0000256" key="8">
    <source>
        <dbReference type="ARBA" id="ARBA00037927"/>
    </source>
</evidence>
<evidence type="ECO:0000256" key="5">
    <source>
        <dbReference type="ARBA" id="ARBA00022946"/>
    </source>
</evidence>
<organism evidence="15 16">
    <name type="scientific">Solitalea longa</name>
    <dbReference type="NCBI Taxonomy" id="2079460"/>
    <lineage>
        <taxon>Bacteria</taxon>
        <taxon>Pseudomonadati</taxon>
        <taxon>Bacteroidota</taxon>
        <taxon>Sphingobacteriia</taxon>
        <taxon>Sphingobacteriales</taxon>
        <taxon>Sphingobacteriaceae</taxon>
        <taxon>Solitalea</taxon>
    </lineage>
</organism>
<dbReference type="GO" id="GO:0004361">
    <property type="term" value="F:glutaryl-CoA dehydrogenase activity"/>
    <property type="evidence" value="ECO:0007669"/>
    <property type="project" value="UniProtKB-EC"/>
</dbReference>
<dbReference type="InterPro" id="IPR052033">
    <property type="entry name" value="Glutaryl-CoA_DH_mitochondrial"/>
</dbReference>
<keyword evidence="6 11" id="KW-0560">Oxidoreductase</keyword>
<dbReference type="EC" id="1.3.8.6" evidence="9"/>
<dbReference type="Pfam" id="PF02770">
    <property type="entry name" value="Acyl-CoA_dh_M"/>
    <property type="match status" value="1"/>
</dbReference>
<dbReference type="SUPFAM" id="SSF47203">
    <property type="entry name" value="Acyl-CoA dehydrogenase C-terminal domain-like"/>
    <property type="match status" value="1"/>
</dbReference>
<protein>
    <recommendedName>
        <fullName evidence="9">glutaryl-CoA dehydrogenase (ETF)</fullName>
        <ecNumber evidence="9">1.3.8.6</ecNumber>
    </recommendedName>
</protein>
<comment type="catalytic activity">
    <reaction evidence="10">
        <text>glutaryl-CoA + oxidized [electron-transfer flavoprotein] + 2 H(+) = (2E)-butenoyl-CoA + reduced [electron-transfer flavoprotein] + CO2</text>
        <dbReference type="Rhea" id="RHEA:13389"/>
        <dbReference type="Rhea" id="RHEA-COMP:10685"/>
        <dbReference type="Rhea" id="RHEA-COMP:10686"/>
        <dbReference type="ChEBI" id="CHEBI:15378"/>
        <dbReference type="ChEBI" id="CHEBI:16526"/>
        <dbReference type="ChEBI" id="CHEBI:57332"/>
        <dbReference type="ChEBI" id="CHEBI:57378"/>
        <dbReference type="ChEBI" id="CHEBI:57692"/>
        <dbReference type="ChEBI" id="CHEBI:58307"/>
        <dbReference type="EC" id="1.3.8.6"/>
    </reaction>
</comment>
<evidence type="ECO:0000313" key="16">
    <source>
        <dbReference type="Proteomes" id="UP000236893"/>
    </source>
</evidence>
<keyword evidence="16" id="KW-1185">Reference proteome</keyword>
<dbReference type="Pfam" id="PF00441">
    <property type="entry name" value="Acyl-CoA_dh_1"/>
    <property type="match status" value="1"/>
</dbReference>
<dbReference type="EMBL" id="PQVF01000004">
    <property type="protein sequence ID" value="POY37476.1"/>
    <property type="molecule type" value="Genomic_DNA"/>
</dbReference>
<dbReference type="PANTHER" id="PTHR42807">
    <property type="entry name" value="GLUTARYL-COA DEHYDROGENASE, MITOCHONDRIAL"/>
    <property type="match status" value="1"/>
</dbReference>
<keyword evidence="4 11" id="KW-0274">FAD</keyword>
<gene>
    <name evidence="15" type="ORF">C3K47_06855</name>
</gene>
<evidence type="ECO:0000259" key="12">
    <source>
        <dbReference type="Pfam" id="PF00441"/>
    </source>
</evidence>
<evidence type="ECO:0000256" key="6">
    <source>
        <dbReference type="ARBA" id="ARBA00023002"/>
    </source>
</evidence>
<evidence type="ECO:0000256" key="7">
    <source>
        <dbReference type="ARBA" id="ARBA00037899"/>
    </source>
</evidence>
<dbReference type="InterPro" id="IPR046373">
    <property type="entry name" value="Acyl-CoA_Oxase/DH_mid-dom_sf"/>
</dbReference>
<dbReference type="FunFam" id="1.10.540.10:FF:000002">
    <property type="entry name" value="Acyl-CoA dehydrogenase FadE19"/>
    <property type="match status" value="1"/>
</dbReference>
<dbReference type="InterPro" id="IPR013786">
    <property type="entry name" value="AcylCoA_DH/ox_N"/>
</dbReference>
<comment type="caution">
    <text evidence="15">The sequence shown here is derived from an EMBL/GenBank/DDBJ whole genome shotgun (WGS) entry which is preliminary data.</text>
</comment>
<accession>A0A2S5A4L1</accession>
<dbReference type="PANTHER" id="PTHR42807:SF1">
    <property type="entry name" value="GLUTARYL-COA DEHYDROGENASE, MITOCHONDRIAL"/>
    <property type="match status" value="1"/>
</dbReference>
<evidence type="ECO:0000259" key="13">
    <source>
        <dbReference type="Pfam" id="PF02770"/>
    </source>
</evidence>
<evidence type="ECO:0000256" key="9">
    <source>
        <dbReference type="ARBA" id="ARBA00039033"/>
    </source>
</evidence>
<dbReference type="Gene3D" id="1.10.540.10">
    <property type="entry name" value="Acyl-CoA dehydrogenase/oxidase, N-terminal domain"/>
    <property type="match status" value="1"/>
</dbReference>
<dbReference type="GO" id="GO:0033539">
    <property type="term" value="P:fatty acid beta-oxidation using acyl-CoA dehydrogenase"/>
    <property type="evidence" value="ECO:0007669"/>
    <property type="project" value="TreeGrafter"/>
</dbReference>
<dbReference type="InterPro" id="IPR036250">
    <property type="entry name" value="AcylCo_DH-like_C"/>
</dbReference>
<dbReference type="InterPro" id="IPR006091">
    <property type="entry name" value="Acyl-CoA_Oxase/DH_mid-dom"/>
</dbReference>
<dbReference type="GO" id="GO:0000062">
    <property type="term" value="F:fatty-acyl-CoA binding"/>
    <property type="evidence" value="ECO:0007669"/>
    <property type="project" value="TreeGrafter"/>
</dbReference>
<dbReference type="RefSeq" id="WP_103788383.1">
    <property type="nucleotide sequence ID" value="NZ_PQVF01000004.1"/>
</dbReference>
<evidence type="ECO:0000256" key="2">
    <source>
        <dbReference type="ARBA" id="ARBA00009347"/>
    </source>
</evidence>
<dbReference type="Proteomes" id="UP000236893">
    <property type="component" value="Unassembled WGS sequence"/>
</dbReference>
<evidence type="ECO:0000256" key="1">
    <source>
        <dbReference type="ARBA" id="ARBA00001974"/>
    </source>
</evidence>
<dbReference type="InterPro" id="IPR006089">
    <property type="entry name" value="Acyl-CoA_DH_CS"/>
</dbReference>
<sequence length="405" mass="45075">MTFITADDQQKRSSKQDLYESPDYYLLDELLTEEHKLVRSTVRDYVKKEISPIIEEYAQKAQFPRQVVKSLGDIGAFGPTIPVEYGGGGMDYISYGIIMQELERGDSGIRSTASVQGSLVMFPIYAYGSEEQRRKYLPKLGSGEWLGCFGLTEPDFGSNPSGMITNIKDAGDHYVLNGAKMWISNAPFADLAVVWAKDEQDIIRGMVVERGMEGFSTPETHNKWSLRASATGELVFDNVKVPKENVFPNVQGLKGPLGCLNQARYGIAWGALGAAMDCYDTALRYSKERVQFDRPIGGFQLQQKKLAEMITEITKGQLLVWRLGVLKSENRATAAQISMAKRNSVETALNIAREARQMLGGMGITGEYPIMRHMMNLESVVTYEGTHDIHLLITGMDVTGFNAFK</sequence>
<evidence type="ECO:0000256" key="11">
    <source>
        <dbReference type="RuleBase" id="RU362125"/>
    </source>
</evidence>
<feature type="domain" description="Acyl-CoA dehydrogenase/oxidase C-terminal" evidence="12">
    <location>
        <begin position="252"/>
        <end position="396"/>
    </location>
</feature>
<evidence type="ECO:0000256" key="3">
    <source>
        <dbReference type="ARBA" id="ARBA00022630"/>
    </source>
</evidence>
<dbReference type="PROSITE" id="PS00073">
    <property type="entry name" value="ACYL_COA_DH_2"/>
    <property type="match status" value="1"/>
</dbReference>
<comment type="pathway">
    <text evidence="7">Amino-acid metabolism; lysine degradation.</text>
</comment>
<dbReference type="InterPro" id="IPR037069">
    <property type="entry name" value="AcylCoA_DH/ox_N_sf"/>
</dbReference>
<feature type="domain" description="Acyl-CoA oxidase/dehydrogenase middle" evidence="13">
    <location>
        <begin position="148"/>
        <end position="239"/>
    </location>
</feature>
<dbReference type="OrthoDB" id="1522475at2"/>
<dbReference type="SUPFAM" id="SSF56645">
    <property type="entry name" value="Acyl-CoA dehydrogenase NM domain-like"/>
    <property type="match status" value="1"/>
</dbReference>
<evidence type="ECO:0000259" key="14">
    <source>
        <dbReference type="Pfam" id="PF02771"/>
    </source>
</evidence>